<evidence type="ECO:0000313" key="5">
    <source>
        <dbReference type="Proteomes" id="UP000515808"/>
    </source>
</evidence>
<dbReference type="AlphaFoldDB" id="A0A7G9LCM6"/>
<accession>A0A7G9LCM6</accession>
<dbReference type="KEGG" id="ppec:H9W90_04425"/>
<evidence type="ECO:0000256" key="2">
    <source>
        <dbReference type="SAM" id="SignalP"/>
    </source>
</evidence>
<reference evidence="4 5" key="1">
    <citation type="submission" date="2020-08" db="EMBL/GenBank/DDBJ databases">
        <title>Polaribacter sp. L12M9 isolated from gut of the Korean scallop.</title>
        <authorList>
            <person name="Jeong Y.S."/>
        </authorList>
    </citation>
    <scope>NUCLEOTIDE SEQUENCE [LARGE SCALE GENOMIC DNA]</scope>
    <source>
        <strain evidence="4 5">L12M9</strain>
    </source>
</reference>
<keyword evidence="5" id="KW-1185">Reference proteome</keyword>
<organism evidence="4 5">
    <name type="scientific">Polaribacter pectinis</name>
    <dbReference type="NCBI Taxonomy" id="2738844"/>
    <lineage>
        <taxon>Bacteria</taxon>
        <taxon>Pseudomonadati</taxon>
        <taxon>Bacteroidota</taxon>
        <taxon>Flavobacteriia</taxon>
        <taxon>Flavobacteriales</taxon>
        <taxon>Flavobacteriaceae</taxon>
    </lineage>
</organism>
<feature type="chain" id="PRO_5028974619" evidence="2">
    <location>
        <begin position="25"/>
        <end position="1100"/>
    </location>
</feature>
<dbReference type="Pfam" id="PF08757">
    <property type="entry name" value="CotH"/>
    <property type="match status" value="1"/>
</dbReference>
<keyword evidence="4" id="KW-0418">Kinase</keyword>
<dbReference type="Proteomes" id="UP000515808">
    <property type="component" value="Chromosome"/>
</dbReference>
<proteinExistence type="predicted"/>
<feature type="domain" description="LTD" evidence="3">
    <location>
        <begin position="22"/>
        <end position="192"/>
    </location>
</feature>
<dbReference type="NCBIfam" id="TIGR04183">
    <property type="entry name" value="Por_Secre_tail"/>
    <property type="match status" value="1"/>
</dbReference>
<gene>
    <name evidence="4" type="ORF">H9W90_04425</name>
</gene>
<dbReference type="InterPro" id="IPR026444">
    <property type="entry name" value="Secre_tail"/>
</dbReference>
<evidence type="ECO:0000313" key="4">
    <source>
        <dbReference type="EMBL" id="QNM86375.1"/>
    </source>
</evidence>
<feature type="domain" description="LTD" evidence="3">
    <location>
        <begin position="855"/>
        <end position="978"/>
    </location>
</feature>
<dbReference type="GO" id="GO:0016301">
    <property type="term" value="F:kinase activity"/>
    <property type="evidence" value="ECO:0007669"/>
    <property type="project" value="UniProtKB-KW"/>
</dbReference>
<dbReference type="InterPro" id="IPR001322">
    <property type="entry name" value="Lamin_tail_dom"/>
</dbReference>
<name>A0A7G9LCM6_9FLAO</name>
<dbReference type="EMBL" id="CP060695">
    <property type="protein sequence ID" value="QNM86375.1"/>
    <property type="molecule type" value="Genomic_DNA"/>
</dbReference>
<dbReference type="Pfam" id="PF00932">
    <property type="entry name" value="LTD"/>
    <property type="match status" value="2"/>
</dbReference>
<dbReference type="InterPro" id="IPR036415">
    <property type="entry name" value="Lamin_tail_dom_sf"/>
</dbReference>
<sequence length="1100" mass="122813">MHKNNKIRNSILLFLCTFFIGNSAHFIAQTIRINEVVSSNTVHADEDGDYSDWFEIHNYGNQEVSMNAWSLTDDANDLTQWTLPDITLAPNEYLFLWASSKNRTEIKFPRTLINQGDTFNYLIPTSEPDSNWKNSNFDDANWSSGISGFGYNDGDDATIIPNGTQAIYLRKKFVIHNLATVSSIILDIDYDDAFVAYINGHEVARANINGTPPAYNSTTITDHEAQMYTGGIPERFVISDFNSFLTEGENILSIQAHNISASSSDFTIIPFLSAVFTSPNNLGIEPPTILNLTKSHFHTNFKISSSSETLILANAAGTIVNQITAENLPTNTSIGISKTSGDIVSYIETTPGLENSSQEFLGSVQNEVTFSHDSGVINSAISLVLSGTTSQQVIRYTINGDTPTESSAMYTTPIQINATTTVKARIFSTNYIPSAVYTKSYVYNGTALTFTDSNLPIVIIVTDNGAEIPDEPKIFGTMKIIKRPDGTRNFVSDADNEEYLDYSGTIGIEIRGSSSQALPKKPYGFTTLTEDRSDNDNVKLLGMPKENDWILNSFAFDDSMMRDYLSYEMARQMGQYAVNLKYCEVIINGDYKGLYALSEKIKIDGDRVDIVKLANTDNASPEVTGGYLIQTDRPSAEDPEVWYNNGAGYIIERPKPEDITQNQSSYIEAVFRNLDQTANNSNITSGYPSVIDVTTFVDYMLMAEIASNADAYALSTYYHKDRGGKLRAGPIWDYNLTYGNDLLGFFTGAYYDRSLTNVWQFQYSNVGANFWRDLFNNPDFKCYLSKRFNDVTQTGEPLNYDTVSNFIDNTVALISEAVVRENERWQTIDNFSGEITNMKSWLQERITWMKNNLGAFNNCTNVQTPSLVITKISYNPKETSAFPESDDLEFIEITNTGNTSVNLTGIYLRELGVSYQFPINDVVAAGASIFLAANETTFKEKYGVTPFGTFIRDLSNKSHHLILSDAFGNTIDQVKYEDKAPWPESADGDGFYLELMDVNSDNSIASNWTATSDATLSTNRINNDISFNIYPNPTREKLTIQSQQIIREITVLNLLGQKVKKFQVNFKLGEINISDLKKGMYFLNVKLIDGNNSSLKIIKK</sequence>
<dbReference type="RefSeq" id="WP_187483256.1">
    <property type="nucleotide sequence ID" value="NZ_CP060695.1"/>
</dbReference>
<dbReference type="Gene3D" id="2.60.120.260">
    <property type="entry name" value="Galactose-binding domain-like"/>
    <property type="match status" value="1"/>
</dbReference>
<evidence type="ECO:0000259" key="3">
    <source>
        <dbReference type="PROSITE" id="PS51841"/>
    </source>
</evidence>
<dbReference type="InterPro" id="IPR059177">
    <property type="entry name" value="GH29D-like_dom"/>
</dbReference>
<feature type="signal peptide" evidence="2">
    <location>
        <begin position="1"/>
        <end position="24"/>
    </location>
</feature>
<protein>
    <submittedName>
        <fullName evidence="4">CotH kinase family protein</fullName>
    </submittedName>
</protein>
<evidence type="ECO:0000256" key="1">
    <source>
        <dbReference type="ARBA" id="ARBA00022729"/>
    </source>
</evidence>
<dbReference type="SUPFAM" id="SSF74853">
    <property type="entry name" value="Lamin A/C globular tail domain"/>
    <property type="match status" value="2"/>
</dbReference>
<dbReference type="InterPro" id="IPR014867">
    <property type="entry name" value="Spore_coat_CotH_CotH2/3/7"/>
</dbReference>
<keyword evidence="4" id="KW-0808">Transferase</keyword>
<dbReference type="Pfam" id="PF13290">
    <property type="entry name" value="CHB_HEX_C_1"/>
    <property type="match status" value="1"/>
</dbReference>
<dbReference type="PROSITE" id="PS51841">
    <property type="entry name" value="LTD"/>
    <property type="match status" value="2"/>
</dbReference>
<dbReference type="Pfam" id="PF18962">
    <property type="entry name" value="Por_Secre_tail"/>
    <property type="match status" value="1"/>
</dbReference>
<dbReference type="Gene3D" id="2.60.40.1260">
    <property type="entry name" value="Lamin Tail domain"/>
    <property type="match status" value="1"/>
</dbReference>
<keyword evidence="1 2" id="KW-0732">Signal</keyword>